<dbReference type="EMBL" id="CABITT030000004">
    <property type="protein sequence ID" value="VVB00549.1"/>
    <property type="molecule type" value="Genomic_DNA"/>
</dbReference>
<gene>
    <name evidence="1" type="ORF">ANE_LOCUS10993</name>
</gene>
<evidence type="ECO:0000313" key="1">
    <source>
        <dbReference type="EMBL" id="VVB00549.1"/>
    </source>
</evidence>
<organism evidence="1 2">
    <name type="scientific">Arabis nemorensis</name>
    <dbReference type="NCBI Taxonomy" id="586526"/>
    <lineage>
        <taxon>Eukaryota</taxon>
        <taxon>Viridiplantae</taxon>
        <taxon>Streptophyta</taxon>
        <taxon>Embryophyta</taxon>
        <taxon>Tracheophyta</taxon>
        <taxon>Spermatophyta</taxon>
        <taxon>Magnoliopsida</taxon>
        <taxon>eudicotyledons</taxon>
        <taxon>Gunneridae</taxon>
        <taxon>Pentapetalae</taxon>
        <taxon>rosids</taxon>
        <taxon>malvids</taxon>
        <taxon>Brassicales</taxon>
        <taxon>Brassicaceae</taxon>
        <taxon>Arabideae</taxon>
        <taxon>Arabis</taxon>
    </lineage>
</organism>
<accession>A0A565BG08</accession>
<dbReference type="AlphaFoldDB" id="A0A565BG08"/>
<comment type="caution">
    <text evidence="1">The sequence shown here is derived from an EMBL/GenBank/DDBJ whole genome shotgun (WGS) entry which is preliminary data.</text>
</comment>
<name>A0A565BG08_9BRAS</name>
<proteinExistence type="predicted"/>
<dbReference type="Proteomes" id="UP000489600">
    <property type="component" value="Unassembled WGS sequence"/>
</dbReference>
<protein>
    <submittedName>
        <fullName evidence="1">Uncharacterized protein</fullName>
    </submittedName>
</protein>
<evidence type="ECO:0000313" key="2">
    <source>
        <dbReference type="Proteomes" id="UP000489600"/>
    </source>
</evidence>
<keyword evidence="2" id="KW-1185">Reference proteome</keyword>
<sequence>MPFKKSDDCWAHALARALAALMKQLGVINIDDLPTAKKLLAKINKKLLSKTNSLDITIKTASSILKEYGYELSAHHRLKMHRAKENEAFEKYIEQLAIGPVTMCFPYVEGYERFKHKNKSSRLLYLGYQEIWSKFVRERSLVR</sequence>
<reference evidence="1" key="1">
    <citation type="submission" date="2019-07" db="EMBL/GenBank/DDBJ databases">
        <authorList>
            <person name="Dittberner H."/>
        </authorList>
    </citation>
    <scope>NUCLEOTIDE SEQUENCE [LARGE SCALE GENOMIC DNA]</scope>
</reference>